<sequence>MSEILSKKEIEQFVLNGFVRIENAFSQEIADAALDVLWDDLPCDRSNPFTWTEPVIRLGMYTQQPFVESLNSKKLHLIFDQLIGKDRWIPCRSVGTFPVRFPSVRKPNDTGKHVDVSFPGNDPNNYFEWRANVKSKGRALLMLVLYSDVSDNDAPTVIYEGSHIDVAKLLAKEDDLGLSFMELASKLNDLPERKEVYATGKAGTVYLCHPFLVHSAQPHSGTIPKFMAQPPLLLRGELSISDSTDDYAPVEQAIRLALE</sequence>
<evidence type="ECO:0000313" key="1">
    <source>
        <dbReference type="EMBL" id="MBD1426713.1"/>
    </source>
</evidence>
<dbReference type="RefSeq" id="WP_190309849.1">
    <property type="nucleotide sequence ID" value="NZ_JACNYK010000003.1"/>
</dbReference>
<accession>A0ABR7Y5Y2</accession>
<keyword evidence="2" id="KW-1185">Reference proteome</keyword>
<organism evidence="1 2">
    <name type="scientific">Sphingobacterium arenae</name>
    <dbReference type="NCBI Taxonomy" id="1280598"/>
    <lineage>
        <taxon>Bacteria</taxon>
        <taxon>Pseudomonadati</taxon>
        <taxon>Bacteroidota</taxon>
        <taxon>Sphingobacteriia</taxon>
        <taxon>Sphingobacteriales</taxon>
        <taxon>Sphingobacteriaceae</taxon>
        <taxon>Sphingobacterium</taxon>
    </lineage>
</organism>
<keyword evidence="1" id="KW-0560">Oxidoreductase</keyword>
<name>A0ABR7Y5Y2_9SPHI</name>
<protein>
    <submittedName>
        <fullName evidence="1">Phytanoyl-CoA dioxygenase</fullName>
    </submittedName>
</protein>
<keyword evidence="1" id="KW-0223">Dioxygenase</keyword>
<evidence type="ECO:0000313" key="2">
    <source>
        <dbReference type="Proteomes" id="UP000606494"/>
    </source>
</evidence>
<dbReference type="Gene3D" id="2.60.120.620">
    <property type="entry name" value="q2cbj1_9rhob like domain"/>
    <property type="match status" value="1"/>
</dbReference>
<dbReference type="EMBL" id="JACNYK010000003">
    <property type="protein sequence ID" value="MBD1426713.1"/>
    <property type="molecule type" value="Genomic_DNA"/>
</dbReference>
<proteinExistence type="predicted"/>
<reference evidence="1 2" key="1">
    <citation type="submission" date="2020-08" db="EMBL/GenBank/DDBJ databases">
        <title>Sphingobacterium sp. DN00404 isolated from aquaculture water.</title>
        <authorList>
            <person name="Zhang M."/>
        </authorList>
    </citation>
    <scope>NUCLEOTIDE SEQUENCE [LARGE SCALE GENOMIC DNA]</scope>
    <source>
        <strain evidence="1 2">KCTC 32294</strain>
    </source>
</reference>
<dbReference type="Proteomes" id="UP000606494">
    <property type="component" value="Unassembled WGS sequence"/>
</dbReference>
<gene>
    <name evidence="1" type="ORF">H8B17_14070</name>
</gene>
<comment type="caution">
    <text evidence="1">The sequence shown here is derived from an EMBL/GenBank/DDBJ whole genome shotgun (WGS) entry which is preliminary data.</text>
</comment>
<dbReference type="GO" id="GO:0051213">
    <property type="term" value="F:dioxygenase activity"/>
    <property type="evidence" value="ECO:0007669"/>
    <property type="project" value="UniProtKB-KW"/>
</dbReference>
<dbReference type="SUPFAM" id="SSF51197">
    <property type="entry name" value="Clavaminate synthase-like"/>
    <property type="match status" value="1"/>
</dbReference>